<keyword evidence="4 5" id="KW-0472">Membrane</keyword>
<evidence type="ECO:0000256" key="5">
    <source>
        <dbReference type="SAM" id="Phobius"/>
    </source>
</evidence>
<dbReference type="Proteomes" id="UP001430377">
    <property type="component" value="Unassembled WGS sequence"/>
</dbReference>
<dbReference type="PANTHER" id="PTHR12714">
    <property type="entry name" value="PROTEIN-S ISOPRENYLCYSTEINE O-METHYLTRANSFERASE"/>
    <property type="match status" value="1"/>
</dbReference>
<dbReference type="Pfam" id="PF04191">
    <property type="entry name" value="PEMT"/>
    <property type="match status" value="1"/>
</dbReference>
<dbReference type="RefSeq" id="WP_119712942.1">
    <property type="nucleotide sequence ID" value="NZ_RKLR01000008.1"/>
</dbReference>
<keyword evidence="7" id="KW-1185">Reference proteome</keyword>
<name>A0AAW4PU72_9EURY</name>
<dbReference type="EMBL" id="RKLR01000008">
    <property type="protein sequence ID" value="MBX0324707.1"/>
    <property type="molecule type" value="Genomic_DNA"/>
</dbReference>
<dbReference type="GO" id="GO:0012505">
    <property type="term" value="C:endomembrane system"/>
    <property type="evidence" value="ECO:0007669"/>
    <property type="project" value="UniProtKB-SubCell"/>
</dbReference>
<accession>A0AAW4PU72</accession>
<evidence type="ECO:0000313" key="7">
    <source>
        <dbReference type="Proteomes" id="UP001430377"/>
    </source>
</evidence>
<feature type="transmembrane region" description="Helical" evidence="5">
    <location>
        <begin position="52"/>
        <end position="75"/>
    </location>
</feature>
<feature type="transmembrane region" description="Helical" evidence="5">
    <location>
        <begin position="110"/>
        <end position="135"/>
    </location>
</feature>
<dbReference type="GO" id="GO:0016740">
    <property type="term" value="F:transferase activity"/>
    <property type="evidence" value="ECO:0007669"/>
    <property type="project" value="UniProtKB-ARBA"/>
</dbReference>
<evidence type="ECO:0000256" key="3">
    <source>
        <dbReference type="ARBA" id="ARBA00022989"/>
    </source>
</evidence>
<gene>
    <name evidence="6" type="ORF">EGH21_16900</name>
</gene>
<comment type="subcellular location">
    <subcellularLocation>
        <location evidence="1">Endomembrane system</location>
        <topology evidence="1">Multi-pass membrane protein</topology>
    </subcellularLocation>
</comment>
<protein>
    <submittedName>
        <fullName evidence="6">Isoprenylcysteine carboxylmethyltransferase family protein</fullName>
    </submittedName>
</protein>
<feature type="transmembrane region" description="Helical" evidence="5">
    <location>
        <begin position="21"/>
        <end position="40"/>
    </location>
</feature>
<sequence>MTEQPGSGHEPEHGRAEPGEILAPSPMLALIAFVVGIGLDRIAHIGTVIQPWNLPIGGLLVIVGVALFVGAILAMRRIETTPAHDDESPELLTEGVFRYSRNPIYLGQSLAYVGASLLFDTLWPLVTLVPLLWYLDRVIEREEAYLEATFGNEFHQYHDSVRRWL</sequence>
<dbReference type="InterPro" id="IPR007318">
    <property type="entry name" value="Phopholipid_MeTrfase"/>
</dbReference>
<reference evidence="6 7" key="1">
    <citation type="submission" date="2021-06" db="EMBL/GenBank/DDBJ databases">
        <title>Halomicroarcula sp. a new haloarchaeum isolated from saline soil.</title>
        <authorList>
            <person name="Duran-Viseras A."/>
            <person name="Sanchez-Porro C."/>
            <person name="Ventosa A."/>
        </authorList>
    </citation>
    <scope>NUCLEOTIDE SEQUENCE [LARGE SCALE GENOMIC DNA]</scope>
    <source>
        <strain evidence="6 7">F13</strain>
    </source>
</reference>
<organism evidence="6 7">
    <name type="scientific">Haloarcula rubra</name>
    <dbReference type="NCBI Taxonomy" id="2487747"/>
    <lineage>
        <taxon>Archaea</taxon>
        <taxon>Methanobacteriati</taxon>
        <taxon>Methanobacteriota</taxon>
        <taxon>Stenosarchaea group</taxon>
        <taxon>Halobacteria</taxon>
        <taxon>Halobacteriales</taxon>
        <taxon>Haloarculaceae</taxon>
        <taxon>Haloarcula</taxon>
    </lineage>
</organism>
<proteinExistence type="predicted"/>
<evidence type="ECO:0000313" key="6">
    <source>
        <dbReference type="EMBL" id="MBX0324707.1"/>
    </source>
</evidence>
<dbReference type="AlphaFoldDB" id="A0AAW4PU72"/>
<dbReference type="PROSITE" id="PS50244">
    <property type="entry name" value="S5A_REDUCTASE"/>
    <property type="match status" value="1"/>
</dbReference>
<keyword evidence="3 5" id="KW-1133">Transmembrane helix</keyword>
<dbReference type="PANTHER" id="PTHR12714:SF24">
    <property type="entry name" value="SLR1182 PROTEIN"/>
    <property type="match status" value="1"/>
</dbReference>
<keyword evidence="2 5" id="KW-0812">Transmembrane</keyword>
<evidence type="ECO:0000256" key="4">
    <source>
        <dbReference type="ARBA" id="ARBA00023136"/>
    </source>
</evidence>
<evidence type="ECO:0000256" key="1">
    <source>
        <dbReference type="ARBA" id="ARBA00004127"/>
    </source>
</evidence>
<comment type="caution">
    <text evidence="6">The sequence shown here is derived from an EMBL/GenBank/DDBJ whole genome shotgun (WGS) entry which is preliminary data.</text>
</comment>
<dbReference type="Gene3D" id="1.20.120.1630">
    <property type="match status" value="1"/>
</dbReference>
<evidence type="ECO:0000256" key="2">
    <source>
        <dbReference type="ARBA" id="ARBA00022692"/>
    </source>
</evidence>